<dbReference type="Proteomes" id="UP000589351">
    <property type="component" value="Unassembled WGS sequence"/>
</dbReference>
<proteinExistence type="predicted"/>
<dbReference type="AlphaFoldDB" id="A0A6V7RLQ6"/>
<sequence>MTKTFSTIEIQALQKSYYVEKVTSTKIIYGKRFEEEYHQLIQRGCSPKNSFKYLGLDPDIVRVKK</sequence>
<name>A0A6V7RLQ6_9STAP</name>
<comment type="caution">
    <text evidence="1">The sequence shown here is derived from an EMBL/GenBank/DDBJ whole genome shotgun (WGS) entry which is preliminary data.</text>
</comment>
<dbReference type="InterPro" id="IPR046929">
    <property type="entry name" value="HTH_Tnp"/>
</dbReference>
<dbReference type="EMBL" id="CAJEWD010000008">
    <property type="protein sequence ID" value="CAD2078805.1"/>
    <property type="molecule type" value="Genomic_DNA"/>
</dbReference>
<evidence type="ECO:0000313" key="1">
    <source>
        <dbReference type="EMBL" id="CAD2078805.1"/>
    </source>
</evidence>
<accession>A0A6V7RLQ6</accession>
<dbReference type="Pfam" id="PF20310">
    <property type="entry name" value="HTH_Tnp_2"/>
    <property type="match status" value="1"/>
</dbReference>
<protein>
    <submittedName>
        <fullName evidence="1">Uncharacterized protein</fullName>
    </submittedName>
</protein>
<evidence type="ECO:0000313" key="2">
    <source>
        <dbReference type="Proteomes" id="UP000589351"/>
    </source>
</evidence>
<gene>
    <name evidence="1" type="ORF">JEODO184_01491</name>
</gene>
<organism evidence="1 2">
    <name type="scientific">Jeotgalicoccus meleagridis</name>
    <dbReference type="NCBI Taxonomy" id="2759181"/>
    <lineage>
        <taxon>Bacteria</taxon>
        <taxon>Bacillati</taxon>
        <taxon>Bacillota</taxon>
        <taxon>Bacilli</taxon>
        <taxon>Bacillales</taxon>
        <taxon>Staphylococcaceae</taxon>
        <taxon>Jeotgalicoccus</taxon>
    </lineage>
</organism>
<reference evidence="1 2" key="1">
    <citation type="submission" date="2020-07" db="EMBL/GenBank/DDBJ databases">
        <authorList>
            <person name="Criscuolo A."/>
        </authorList>
    </citation>
    <scope>NUCLEOTIDE SEQUENCE [LARGE SCALE GENOMIC DNA]</scope>
    <source>
        <strain evidence="1">CIP111649</strain>
    </source>
</reference>
<keyword evidence="2" id="KW-1185">Reference proteome</keyword>